<gene>
    <name evidence="1" type="ORF">IFDJLNFL_4176</name>
    <name evidence="2" type="ORF">MTDSW087_03888</name>
</gene>
<reference evidence="1" key="2">
    <citation type="journal article" date="2021" name="Front. Microbiol.">
        <title>Comprehensive Comparative Genomics and Phenotyping of Methylobacterium Species.</title>
        <authorList>
            <person name="Alessa O."/>
            <person name="Ogura Y."/>
            <person name="Fujitani Y."/>
            <person name="Takami H."/>
            <person name="Hayashi T."/>
            <person name="Sahin N."/>
            <person name="Tani A."/>
        </authorList>
    </citation>
    <scope>NUCLEOTIDE SEQUENCE</scope>
    <source>
        <strain evidence="1">DSM 22415</strain>
    </source>
</reference>
<reference evidence="2 3" key="1">
    <citation type="submission" date="2019-06" db="EMBL/GenBank/DDBJ databases">
        <authorList>
            <person name="Rodrigo-Torres L."/>
            <person name="Arahal R. D."/>
            <person name="Lucena T."/>
        </authorList>
    </citation>
    <scope>NUCLEOTIDE SEQUENCE [LARGE SCALE GENOMIC DNA]</scope>
    <source>
        <strain evidence="2 3">SW08-7</strain>
    </source>
</reference>
<evidence type="ECO:0000313" key="2">
    <source>
        <dbReference type="EMBL" id="VUF14172.1"/>
    </source>
</evidence>
<organism evidence="2 3">
    <name type="scientific">Methylobacterium dankookense</name>
    <dbReference type="NCBI Taxonomy" id="560405"/>
    <lineage>
        <taxon>Bacteria</taxon>
        <taxon>Pseudomonadati</taxon>
        <taxon>Pseudomonadota</taxon>
        <taxon>Alphaproteobacteria</taxon>
        <taxon>Hyphomicrobiales</taxon>
        <taxon>Methylobacteriaceae</taxon>
        <taxon>Methylobacterium</taxon>
    </lineage>
</organism>
<evidence type="ECO:0000313" key="1">
    <source>
        <dbReference type="EMBL" id="GJD58259.1"/>
    </source>
</evidence>
<dbReference type="Proteomes" id="UP000401717">
    <property type="component" value="Unassembled WGS sequence"/>
</dbReference>
<dbReference type="EMBL" id="BPQI01000138">
    <property type="protein sequence ID" value="GJD58259.1"/>
    <property type="molecule type" value="Genomic_DNA"/>
</dbReference>
<dbReference type="RefSeq" id="WP_144766549.1">
    <property type="nucleotide sequence ID" value="NZ_BPQI01000138.1"/>
</dbReference>
<dbReference type="OrthoDB" id="9937539at2"/>
<evidence type="ECO:0000313" key="3">
    <source>
        <dbReference type="Proteomes" id="UP000401717"/>
    </source>
</evidence>
<protein>
    <submittedName>
        <fullName evidence="2">Uncharacterized protein</fullName>
    </submittedName>
</protein>
<dbReference type="EMBL" id="CABFVH010000029">
    <property type="protein sequence ID" value="VUF14172.1"/>
    <property type="molecule type" value="Genomic_DNA"/>
</dbReference>
<name>A0A564G208_9HYPH</name>
<dbReference type="Proteomes" id="UP001055303">
    <property type="component" value="Unassembled WGS sequence"/>
</dbReference>
<evidence type="ECO:0000313" key="4">
    <source>
        <dbReference type="Proteomes" id="UP001055303"/>
    </source>
</evidence>
<dbReference type="AlphaFoldDB" id="A0A564G208"/>
<reference evidence="1" key="3">
    <citation type="submission" date="2021-08" db="EMBL/GenBank/DDBJ databases">
        <authorList>
            <person name="Tani A."/>
            <person name="Ola A."/>
            <person name="Ogura Y."/>
            <person name="Katsura K."/>
            <person name="Hayashi T."/>
        </authorList>
    </citation>
    <scope>NUCLEOTIDE SEQUENCE</scope>
    <source>
        <strain evidence="1">DSM 22415</strain>
    </source>
</reference>
<proteinExistence type="predicted"/>
<keyword evidence="4" id="KW-1185">Reference proteome</keyword>
<sequence length="224" mass="24641">MTVVALKTDKTSEPIITLRQRVADALTKDTTSGEVRACIAHTQADFARVERDLASAKARAVDPLASEEEATAAKRECENLGFDRERLEASQRRLTARLAQIEDDEAQSGLQATYDEVHAERAALIVEMREQYPKLAGGLMALLTRMQTVEHRIAEANNALPRGASRLSYIENTLSEPLSYGPNLGSAQVPPLYASVQLPRLIRTGGNDDFLKISLRNTHGVLPY</sequence>
<accession>A0A564G208</accession>